<evidence type="ECO:0000313" key="1">
    <source>
        <dbReference type="EMBL" id="GAH42199.1"/>
    </source>
</evidence>
<gene>
    <name evidence="1" type="ORF">S03H2_16630</name>
</gene>
<dbReference type="AlphaFoldDB" id="X1GKP7"/>
<organism evidence="1">
    <name type="scientific">marine sediment metagenome</name>
    <dbReference type="NCBI Taxonomy" id="412755"/>
    <lineage>
        <taxon>unclassified sequences</taxon>
        <taxon>metagenomes</taxon>
        <taxon>ecological metagenomes</taxon>
    </lineage>
</organism>
<proteinExistence type="predicted"/>
<feature type="non-terminal residue" evidence="1">
    <location>
        <position position="1"/>
    </location>
</feature>
<accession>X1GKP7</accession>
<dbReference type="EMBL" id="BARU01008511">
    <property type="protein sequence ID" value="GAH42199.1"/>
    <property type="molecule type" value="Genomic_DNA"/>
</dbReference>
<sequence>SERLAEEWIEGFGTMAISEPTTVCDVARTFSYITSETPAIKEVEKFLREVGYVDGTYDEDGRWRPPCSLRIRQSFSTFIPKEKATHRQAIAVLRLNLWDAHIDYRLCPELSRRLRELHDKLEEEQK</sequence>
<protein>
    <submittedName>
        <fullName evidence="1">Uncharacterized protein</fullName>
    </submittedName>
</protein>
<name>X1GKP7_9ZZZZ</name>
<comment type="caution">
    <text evidence="1">The sequence shown here is derived from an EMBL/GenBank/DDBJ whole genome shotgun (WGS) entry which is preliminary data.</text>
</comment>
<reference evidence="1" key="1">
    <citation type="journal article" date="2014" name="Front. Microbiol.">
        <title>High frequency of phylogenetically diverse reductive dehalogenase-homologous genes in deep subseafloor sedimentary metagenomes.</title>
        <authorList>
            <person name="Kawai M."/>
            <person name="Futagami T."/>
            <person name="Toyoda A."/>
            <person name="Takaki Y."/>
            <person name="Nishi S."/>
            <person name="Hori S."/>
            <person name="Arai W."/>
            <person name="Tsubouchi T."/>
            <person name="Morono Y."/>
            <person name="Uchiyama I."/>
            <person name="Ito T."/>
            <person name="Fujiyama A."/>
            <person name="Inagaki F."/>
            <person name="Takami H."/>
        </authorList>
    </citation>
    <scope>NUCLEOTIDE SEQUENCE</scope>
    <source>
        <strain evidence="1">Expedition CK06-06</strain>
    </source>
</reference>